<keyword evidence="16" id="KW-1185">Reference proteome</keyword>
<comment type="cofactor">
    <cofactor evidence="2">
        <name>Mn(2+)</name>
        <dbReference type="ChEBI" id="CHEBI:29035"/>
    </cofactor>
</comment>
<evidence type="ECO:0000256" key="5">
    <source>
        <dbReference type="ARBA" id="ARBA00001954"/>
    </source>
</evidence>
<evidence type="ECO:0000256" key="11">
    <source>
        <dbReference type="PIRNR" id="PIRNR001461"/>
    </source>
</evidence>
<comment type="cofactor">
    <cofactor evidence="10 13">
        <name>a divalent metal cation</name>
        <dbReference type="ChEBI" id="CHEBI:60240"/>
    </cofactor>
    <text evidence="10 13">Binds 1 divalent metal cation per subunit.</text>
</comment>
<dbReference type="FunFam" id="3.20.20.70:FF:000171">
    <property type="entry name" value="Ribulose-phosphate 3-epimerase"/>
    <property type="match status" value="1"/>
</dbReference>
<evidence type="ECO:0000256" key="10">
    <source>
        <dbReference type="HAMAP-Rule" id="MF_02227"/>
    </source>
</evidence>
<gene>
    <name evidence="10" type="primary">rpe</name>
    <name evidence="15" type="ORF">E7746_07125</name>
</gene>
<comment type="pathway">
    <text evidence="10">Carbohydrate degradation.</text>
</comment>
<dbReference type="GO" id="GO:0004750">
    <property type="term" value="F:D-ribulose-phosphate 3-epimerase activity"/>
    <property type="evidence" value="ECO:0007669"/>
    <property type="project" value="UniProtKB-UniRule"/>
</dbReference>
<feature type="active site" description="Proton donor" evidence="10 12">
    <location>
        <position position="173"/>
    </location>
</feature>
<name>A0A4P7VNT6_9BACT</name>
<comment type="cofactor">
    <cofactor evidence="5">
        <name>Fe(2+)</name>
        <dbReference type="ChEBI" id="CHEBI:29033"/>
    </cofactor>
</comment>
<evidence type="ECO:0000256" key="12">
    <source>
        <dbReference type="PIRSR" id="PIRSR001461-1"/>
    </source>
</evidence>
<dbReference type="InterPro" id="IPR026019">
    <property type="entry name" value="Ribul_P_3_epim"/>
</dbReference>
<dbReference type="AlphaFoldDB" id="A0A4P7VNT6"/>
<feature type="binding site" evidence="14">
    <location>
        <position position="175"/>
    </location>
    <ligand>
        <name>substrate</name>
    </ligand>
</feature>
<keyword evidence="13" id="KW-0170">Cobalt</keyword>
<evidence type="ECO:0000313" key="15">
    <source>
        <dbReference type="EMBL" id="QCD35675.1"/>
    </source>
</evidence>
<evidence type="ECO:0000256" key="3">
    <source>
        <dbReference type="ARBA" id="ARBA00001941"/>
    </source>
</evidence>
<keyword evidence="13" id="KW-0862">Zinc</keyword>
<feature type="binding site" evidence="10 14">
    <location>
        <begin position="140"/>
        <end position="143"/>
    </location>
    <ligand>
        <name>substrate</name>
    </ligand>
</feature>
<dbReference type="InterPro" id="IPR000056">
    <property type="entry name" value="Ribul_P_3_epim-like"/>
</dbReference>
<feature type="binding site" evidence="10 13">
    <location>
        <position position="173"/>
    </location>
    <ligand>
        <name>a divalent metal cation</name>
        <dbReference type="ChEBI" id="CHEBI:60240"/>
    </ligand>
</feature>
<dbReference type="InterPro" id="IPR011060">
    <property type="entry name" value="RibuloseP-bd_barrel"/>
</dbReference>
<dbReference type="Proteomes" id="UP000297031">
    <property type="component" value="Chromosome"/>
</dbReference>
<evidence type="ECO:0000256" key="7">
    <source>
        <dbReference type="ARBA" id="ARBA00013188"/>
    </source>
</evidence>
<feature type="binding site" evidence="10">
    <location>
        <begin position="173"/>
        <end position="175"/>
    </location>
    <ligand>
        <name>substrate</name>
    </ligand>
</feature>
<dbReference type="PIRSF" id="PIRSF001461">
    <property type="entry name" value="RPE"/>
    <property type="match status" value="1"/>
</dbReference>
<evidence type="ECO:0000256" key="4">
    <source>
        <dbReference type="ARBA" id="ARBA00001947"/>
    </source>
</evidence>
<dbReference type="InterPro" id="IPR013785">
    <property type="entry name" value="Aldolase_TIM"/>
</dbReference>
<dbReference type="GO" id="GO:0046872">
    <property type="term" value="F:metal ion binding"/>
    <property type="evidence" value="ECO:0007669"/>
    <property type="project" value="UniProtKB-UniRule"/>
</dbReference>
<evidence type="ECO:0000313" key="16">
    <source>
        <dbReference type="Proteomes" id="UP000297031"/>
    </source>
</evidence>
<feature type="binding site" evidence="10 13">
    <location>
        <position position="31"/>
    </location>
    <ligand>
        <name>a divalent metal cation</name>
        <dbReference type="ChEBI" id="CHEBI:60240"/>
    </ligand>
</feature>
<sequence length="214" mass="23129">MLVAPSLLSANFANLQADFEILNSSNADYLHVDVMDGVFVPNISIGFPVIKAIQRLARKPLDVHMMIVEPQKYISQVRDCGAEIMNVHFEACTHLNRVVHEIKEAGMKAGVTLNPATPVFMLEDIISELDLVLIMSVNPGFGGQAFIENSLNKVSRLRRLIEASGSHALIEVDGGVNEMTGAALSKAGADILVAGSYVFKAPDPMKAIDTLKSL</sequence>
<dbReference type="KEGG" id="mgod:E7746_07125"/>
<reference evidence="15 16" key="1">
    <citation type="submission" date="2019-02" db="EMBL/GenBank/DDBJ databases">
        <title>Isolation and identification of novel species under the genus Muribaculum.</title>
        <authorList>
            <person name="Miyake S."/>
            <person name="Ding Y."/>
            <person name="Low A."/>
            <person name="Soh M."/>
            <person name="Seedorf H."/>
        </authorList>
    </citation>
    <scope>NUCLEOTIDE SEQUENCE [LARGE SCALE GENOMIC DNA]</scope>
    <source>
        <strain evidence="15 16">TLL-A4</strain>
    </source>
</reference>
<feature type="binding site" evidence="10 13">
    <location>
        <position position="33"/>
    </location>
    <ligand>
        <name>a divalent metal cation</name>
        <dbReference type="ChEBI" id="CHEBI:60240"/>
    </ligand>
</feature>
<keyword evidence="10 11" id="KW-0119">Carbohydrate metabolism</keyword>
<evidence type="ECO:0000256" key="2">
    <source>
        <dbReference type="ARBA" id="ARBA00001936"/>
    </source>
</evidence>
<dbReference type="OrthoDB" id="1645589at2"/>
<dbReference type="PROSITE" id="PS01085">
    <property type="entry name" value="RIBUL_P_3_EPIMER_1"/>
    <property type="match status" value="1"/>
</dbReference>
<dbReference type="Gene3D" id="3.20.20.70">
    <property type="entry name" value="Aldolase class I"/>
    <property type="match status" value="1"/>
</dbReference>
<keyword evidence="13" id="KW-0464">Manganese</keyword>
<keyword evidence="9 10" id="KW-0413">Isomerase</keyword>
<comment type="cofactor">
    <cofactor evidence="4">
        <name>Zn(2+)</name>
        <dbReference type="ChEBI" id="CHEBI:29105"/>
    </cofactor>
</comment>
<organism evidence="15 16">
    <name type="scientific">Muribaculum gordoncarteri</name>
    <dbReference type="NCBI Taxonomy" id="2530390"/>
    <lineage>
        <taxon>Bacteria</taxon>
        <taxon>Pseudomonadati</taxon>
        <taxon>Bacteroidota</taxon>
        <taxon>Bacteroidia</taxon>
        <taxon>Bacteroidales</taxon>
        <taxon>Muribaculaceae</taxon>
        <taxon>Muribaculum</taxon>
    </lineage>
</organism>
<dbReference type="HAMAP" id="MF_02227">
    <property type="entry name" value="RPE"/>
    <property type="match status" value="1"/>
</dbReference>
<evidence type="ECO:0000256" key="14">
    <source>
        <dbReference type="PIRSR" id="PIRSR001461-3"/>
    </source>
</evidence>
<protein>
    <recommendedName>
        <fullName evidence="7 10">Ribulose-phosphate 3-epimerase</fullName>
        <ecNumber evidence="7 10">5.1.3.1</ecNumber>
    </recommendedName>
</protein>
<dbReference type="GO" id="GO:0006098">
    <property type="term" value="P:pentose-phosphate shunt"/>
    <property type="evidence" value="ECO:0007669"/>
    <property type="project" value="UniProtKB-UniRule"/>
</dbReference>
<comment type="function">
    <text evidence="10">Catalyzes the reversible epimerization of D-ribulose 5-phosphate to D-xylulose 5-phosphate.</text>
</comment>
<comment type="similarity">
    <text evidence="6 10 11">Belongs to the ribulose-phosphate 3-epimerase family.</text>
</comment>
<feature type="binding site" evidence="10 14">
    <location>
        <position position="64"/>
    </location>
    <ligand>
        <name>substrate</name>
    </ligand>
</feature>
<dbReference type="PROSITE" id="PS01086">
    <property type="entry name" value="RIBUL_P_3_EPIMER_2"/>
    <property type="match status" value="1"/>
</dbReference>
<evidence type="ECO:0000256" key="13">
    <source>
        <dbReference type="PIRSR" id="PIRSR001461-2"/>
    </source>
</evidence>
<feature type="binding site" evidence="10 14">
    <location>
        <position position="6"/>
    </location>
    <ligand>
        <name>substrate</name>
    </ligand>
</feature>
<dbReference type="CDD" id="cd00429">
    <property type="entry name" value="RPE"/>
    <property type="match status" value="1"/>
</dbReference>
<proteinExistence type="inferred from homology"/>
<dbReference type="Pfam" id="PF00834">
    <property type="entry name" value="Ribul_P_3_epim"/>
    <property type="match status" value="1"/>
</dbReference>
<evidence type="ECO:0000256" key="1">
    <source>
        <dbReference type="ARBA" id="ARBA00001782"/>
    </source>
</evidence>
<comment type="catalytic activity">
    <reaction evidence="1 10 11">
        <text>D-ribulose 5-phosphate = D-xylulose 5-phosphate</text>
        <dbReference type="Rhea" id="RHEA:13677"/>
        <dbReference type="ChEBI" id="CHEBI:57737"/>
        <dbReference type="ChEBI" id="CHEBI:58121"/>
        <dbReference type="EC" id="5.1.3.1"/>
    </reaction>
</comment>
<evidence type="ECO:0000256" key="8">
    <source>
        <dbReference type="ARBA" id="ARBA00022723"/>
    </source>
</evidence>
<comment type="cofactor">
    <cofactor evidence="3">
        <name>Co(2+)</name>
        <dbReference type="ChEBI" id="CHEBI:48828"/>
    </cofactor>
</comment>
<evidence type="ECO:0000256" key="9">
    <source>
        <dbReference type="ARBA" id="ARBA00023235"/>
    </source>
</evidence>
<dbReference type="EMBL" id="CP039393">
    <property type="protein sequence ID" value="QCD35675.1"/>
    <property type="molecule type" value="Genomic_DNA"/>
</dbReference>
<dbReference type="RefSeq" id="WP_136410324.1">
    <property type="nucleotide sequence ID" value="NZ_CP039393.1"/>
</dbReference>
<keyword evidence="8 10" id="KW-0479">Metal-binding</keyword>
<feature type="binding site" evidence="10 13">
    <location>
        <position position="64"/>
    </location>
    <ligand>
        <name>a divalent metal cation</name>
        <dbReference type="ChEBI" id="CHEBI:60240"/>
    </ligand>
</feature>
<dbReference type="SUPFAM" id="SSF51366">
    <property type="entry name" value="Ribulose-phoshate binding barrel"/>
    <property type="match status" value="1"/>
</dbReference>
<dbReference type="PANTHER" id="PTHR11749">
    <property type="entry name" value="RIBULOSE-5-PHOSPHATE-3-EPIMERASE"/>
    <property type="match status" value="1"/>
</dbReference>
<accession>A0A4P7VNT6</accession>
<dbReference type="GO" id="GO:0019323">
    <property type="term" value="P:pentose catabolic process"/>
    <property type="evidence" value="ECO:0007669"/>
    <property type="project" value="UniProtKB-UniRule"/>
</dbReference>
<dbReference type="NCBIfam" id="TIGR01163">
    <property type="entry name" value="rpe"/>
    <property type="match status" value="1"/>
</dbReference>
<dbReference type="EC" id="5.1.3.1" evidence="7 10"/>
<feature type="active site" description="Proton acceptor" evidence="10 12">
    <location>
        <position position="33"/>
    </location>
</feature>
<feature type="binding site" evidence="10 14">
    <location>
        <begin position="195"/>
        <end position="196"/>
    </location>
    <ligand>
        <name>substrate</name>
    </ligand>
</feature>
<evidence type="ECO:0000256" key="6">
    <source>
        <dbReference type="ARBA" id="ARBA00009541"/>
    </source>
</evidence>
<dbReference type="NCBIfam" id="NF004076">
    <property type="entry name" value="PRK05581.1-4"/>
    <property type="match status" value="1"/>
</dbReference>